<dbReference type="InterPro" id="IPR007398">
    <property type="entry name" value="BioG"/>
</dbReference>
<keyword evidence="4" id="KW-1185">Reference proteome</keyword>
<reference evidence="2 3" key="1">
    <citation type="submission" date="2018-07" db="EMBL/GenBank/DDBJ databases">
        <title>Parabacteroides acidifaciens nov. sp., isolated from human feces.</title>
        <authorList>
            <person name="Wang Y.J."/>
        </authorList>
    </citation>
    <scope>NUCLEOTIDE SEQUENCE [LARGE SCALE GENOMIC DNA]</scope>
    <source>
        <strain evidence="2 3">426-9</strain>
    </source>
</reference>
<dbReference type="RefSeq" id="WP_115500925.1">
    <property type="nucleotide sequence ID" value="NZ_JACRTI010000058.1"/>
</dbReference>
<dbReference type="Pfam" id="PF04301">
    <property type="entry name" value="BioG"/>
    <property type="match status" value="1"/>
</dbReference>
<protein>
    <submittedName>
        <fullName evidence="2">DUF452 family protein</fullName>
    </submittedName>
</protein>
<comment type="caution">
    <text evidence="2">The sequence shown here is derived from an EMBL/GenBank/DDBJ whole genome shotgun (WGS) entry which is preliminary data.</text>
</comment>
<sequence>MKIDKQVNKGQGRLLLFFSGWSASPELFRPLKAEPGTDVWICYDYRDLRFGEGLSAYKEIRLVAWSLGVWVASALFRGKKDMFVETIAINGTDYPVHDTWGIPPAVFEGTLANVTEEGMHRFNRRMCGGREVLQTYEQVATRPVDEVREELQTLYTHINEDAVKPVADNFWTRAVIASGDRIFPFANLHNYWQNRCQVTVLEAPHYPFYLWKQWNEIWKQ</sequence>
<dbReference type="EMBL" id="JACRTI010000058">
    <property type="protein sequence ID" value="MBC8603436.1"/>
    <property type="molecule type" value="Genomic_DNA"/>
</dbReference>
<proteinExistence type="predicted"/>
<dbReference type="InterPro" id="IPR029058">
    <property type="entry name" value="AB_hydrolase_fold"/>
</dbReference>
<name>A0A3D8HBC3_9BACT</name>
<dbReference type="Proteomes" id="UP000629596">
    <property type="component" value="Unassembled WGS sequence"/>
</dbReference>
<dbReference type="SUPFAM" id="SSF53474">
    <property type="entry name" value="alpha/beta-Hydrolases"/>
    <property type="match status" value="1"/>
</dbReference>
<dbReference type="Proteomes" id="UP000256321">
    <property type="component" value="Unassembled WGS sequence"/>
</dbReference>
<organism evidence="2 3">
    <name type="scientific">Parabacteroides acidifaciens</name>
    <dbReference type="NCBI Taxonomy" id="2290935"/>
    <lineage>
        <taxon>Bacteria</taxon>
        <taxon>Pseudomonadati</taxon>
        <taxon>Bacteroidota</taxon>
        <taxon>Bacteroidia</taxon>
        <taxon>Bacteroidales</taxon>
        <taxon>Tannerellaceae</taxon>
        <taxon>Parabacteroides</taxon>
    </lineage>
</organism>
<dbReference type="AlphaFoldDB" id="A0A3D8HBC3"/>
<dbReference type="EMBL" id="QREV01000058">
    <property type="protein sequence ID" value="RDU47847.1"/>
    <property type="molecule type" value="Genomic_DNA"/>
</dbReference>
<gene>
    <name evidence="2" type="ORF">DWU89_17525</name>
    <name evidence="1" type="ORF">H8784_17120</name>
</gene>
<evidence type="ECO:0000313" key="4">
    <source>
        <dbReference type="Proteomes" id="UP000629596"/>
    </source>
</evidence>
<reference evidence="1 4" key="2">
    <citation type="submission" date="2020-08" db="EMBL/GenBank/DDBJ databases">
        <title>Genome public.</title>
        <authorList>
            <person name="Liu C."/>
            <person name="Sun Q."/>
        </authorList>
    </citation>
    <scope>NUCLEOTIDE SEQUENCE [LARGE SCALE GENOMIC DNA]</scope>
    <source>
        <strain evidence="1 4">426_9</strain>
    </source>
</reference>
<evidence type="ECO:0000313" key="1">
    <source>
        <dbReference type="EMBL" id="MBC8603436.1"/>
    </source>
</evidence>
<evidence type="ECO:0000313" key="3">
    <source>
        <dbReference type="Proteomes" id="UP000256321"/>
    </source>
</evidence>
<accession>A0A3D8HBC3</accession>
<evidence type="ECO:0000313" key="2">
    <source>
        <dbReference type="EMBL" id="RDU47847.1"/>
    </source>
</evidence>